<dbReference type="Proteomes" id="UP001062846">
    <property type="component" value="Chromosome 9"/>
</dbReference>
<comment type="caution">
    <text evidence="1">The sequence shown here is derived from an EMBL/GenBank/DDBJ whole genome shotgun (WGS) entry which is preliminary data.</text>
</comment>
<organism evidence="1 2">
    <name type="scientific">Rhododendron molle</name>
    <name type="common">Chinese azalea</name>
    <name type="synonym">Azalea mollis</name>
    <dbReference type="NCBI Taxonomy" id="49168"/>
    <lineage>
        <taxon>Eukaryota</taxon>
        <taxon>Viridiplantae</taxon>
        <taxon>Streptophyta</taxon>
        <taxon>Embryophyta</taxon>
        <taxon>Tracheophyta</taxon>
        <taxon>Spermatophyta</taxon>
        <taxon>Magnoliopsida</taxon>
        <taxon>eudicotyledons</taxon>
        <taxon>Gunneridae</taxon>
        <taxon>Pentapetalae</taxon>
        <taxon>asterids</taxon>
        <taxon>Ericales</taxon>
        <taxon>Ericaceae</taxon>
        <taxon>Ericoideae</taxon>
        <taxon>Rhodoreae</taxon>
        <taxon>Rhododendron</taxon>
    </lineage>
</organism>
<evidence type="ECO:0000313" key="1">
    <source>
        <dbReference type="EMBL" id="KAI8539278.1"/>
    </source>
</evidence>
<proteinExistence type="predicted"/>
<keyword evidence="2" id="KW-1185">Reference proteome</keyword>
<reference evidence="1" key="1">
    <citation type="submission" date="2022-02" db="EMBL/GenBank/DDBJ databases">
        <title>Plant Genome Project.</title>
        <authorList>
            <person name="Zhang R.-G."/>
        </authorList>
    </citation>
    <scope>NUCLEOTIDE SEQUENCE</scope>
    <source>
        <strain evidence="1">AT1</strain>
    </source>
</reference>
<accession>A0ACC0MG33</accession>
<evidence type="ECO:0000313" key="2">
    <source>
        <dbReference type="Proteomes" id="UP001062846"/>
    </source>
</evidence>
<protein>
    <submittedName>
        <fullName evidence="1">Uncharacterized protein</fullName>
    </submittedName>
</protein>
<name>A0ACC0MG33_RHOML</name>
<sequence length="590" mass="66975">MKDFTLDISTNTPYEMHSCIYSCQELTQLKLVNRILRPPRELSDFQNVILLDFNRVTFRNNLLRTRLSRSGLLRRLTIQLCNGIGHLNIHAPNLEVLIINSKSGIDSLSPPGSPKLRFCLIALGKTMASLTRGKTPSLVGFLVELPRVSDLRLDIYFLEGNDSTHPRKMTTMNNPCFRTKDFISDLPKNVIESILERIPLRDAARTSILSSKWRYIWTTVSQLVLDEKFFADTLRTKARVRQEFTNAVEKILLLHSGPIRKFDLRLPEIIVVNFCSDIDRWILFLSRNGIKDLTLCSTINMPYEMHSCIYSCRELTRLKLVNCILKPPSEFSGFQYVIKLHFQRTTFGDNTLGPLLSRSGLLERLTIKYCSGIGHLNINAPNLNSLFLIDNNGLESLSFVDTPNLRYFFGSLCDKMGKTPTLMEFLVALPRVSKLNLDGLFLELLAAGGSPHNLPATFTRMNSLSLAGVEFGDFNVFSCTLCLIQSCPNLMKLTFWFSINESTYEEQVVNYLEAPGCMDQTLTKLLCVTMHDLVGLKPQLLLIKLLLACSPMLETMFVGLSEQLDINKRFEISKELSQFPRLSPKAAVIY</sequence>
<gene>
    <name evidence="1" type="ORF">RHMOL_Rhmol09G0169400</name>
</gene>
<dbReference type="EMBL" id="CM046396">
    <property type="protein sequence ID" value="KAI8539278.1"/>
    <property type="molecule type" value="Genomic_DNA"/>
</dbReference>